<evidence type="ECO:0000256" key="2">
    <source>
        <dbReference type="ARBA" id="ARBA00022490"/>
    </source>
</evidence>
<evidence type="ECO:0000256" key="8">
    <source>
        <dbReference type="SAM" id="MobiDB-lite"/>
    </source>
</evidence>
<proteinExistence type="predicted"/>
<keyword evidence="2" id="KW-0963">Cytoplasm</keyword>
<feature type="region of interest" description="Disordered" evidence="8">
    <location>
        <begin position="288"/>
        <end position="312"/>
    </location>
</feature>
<dbReference type="InterPro" id="IPR011989">
    <property type="entry name" value="ARM-like"/>
</dbReference>
<feature type="repeat" description="Pumilio" evidence="7">
    <location>
        <begin position="782"/>
        <end position="817"/>
    </location>
</feature>
<evidence type="ECO:0000313" key="10">
    <source>
        <dbReference type="EnsemblPlants" id="AET6Gv20960700.8"/>
    </source>
</evidence>
<dbReference type="GO" id="GO:0003729">
    <property type="term" value="F:mRNA binding"/>
    <property type="evidence" value="ECO:0007669"/>
    <property type="project" value="UniProtKB-ARBA"/>
</dbReference>
<dbReference type="InterPro" id="IPR016024">
    <property type="entry name" value="ARM-type_fold"/>
</dbReference>
<dbReference type="AlphaFoldDB" id="A0A453Q326"/>
<feature type="compositionally biased region" description="Polar residues" evidence="8">
    <location>
        <begin position="288"/>
        <end position="298"/>
    </location>
</feature>
<evidence type="ECO:0000256" key="1">
    <source>
        <dbReference type="ARBA" id="ARBA00004496"/>
    </source>
</evidence>
<dbReference type="Gene3D" id="1.25.10.10">
    <property type="entry name" value="Leucine-rich Repeat Variant"/>
    <property type="match status" value="1"/>
</dbReference>
<dbReference type="GO" id="GO:0006417">
    <property type="term" value="P:regulation of translation"/>
    <property type="evidence" value="ECO:0007669"/>
    <property type="project" value="UniProtKB-KW"/>
</dbReference>
<dbReference type="InterPro" id="IPR012940">
    <property type="entry name" value="NABP"/>
</dbReference>
<feature type="repeat" description="Pumilio" evidence="7">
    <location>
        <begin position="818"/>
        <end position="854"/>
    </location>
</feature>
<keyword evidence="11" id="KW-1185">Reference proteome</keyword>
<feature type="repeat" description="Pumilio" evidence="7">
    <location>
        <begin position="708"/>
        <end position="743"/>
    </location>
</feature>
<dbReference type="InterPro" id="IPR033133">
    <property type="entry name" value="PUM-HD"/>
</dbReference>
<feature type="compositionally biased region" description="Polar residues" evidence="8">
    <location>
        <begin position="226"/>
        <end position="265"/>
    </location>
</feature>
<sequence>AAMAPSPAGPTFEDLERDLQAVLMDQNHHGGGGGASAEELSMYRSGSAPPTVQGARAAVGTLFSAAPPAHVDNSGLGGADMLSEEEILSHPAYLQYYYNNEHLNPRLPVPMVSKEDWRVAQRFQAASGGIGDWRRRPSEATGGSSLFSVQPGAREGNGVDYLLNDRMGRGERNGLARQQSSEWLGQAADGLIGLSDVNGLASRRKSFADALQENISRPASKAGHLSRSNSRNAFESPNLSRSNSRNAFEVQSRSESMNGFRSGTASPSLVRVQSLGSSMSHTFASAVGSSISRSTTPDPQLMQRAPSPCLPPVGVRMGKADKMVEGRNVASRNHDGSDTAAALSAMSSLNLSGNNMANLESDVQNHIYQNFGGDQRDALFNVPKEHRQFSTQNLVHNADEEPINALEYAVFPNGSSHLSNPNMSKLAAESNSKFPAQSQHGNGHKKGSLLSPTGPVYLYQNLNGDGSNIDVPGRHAKANSRSSGSSMLNNHLNTDGEYANLLSNQRGTGYQVQPMDAVYAPYLQANPNSPLGAAGSMSPFRGSNFSGSGHMDNAAYQKAYLASLLAQQKLQYGMPYMGKSGGLSPTLYGSEQAYGMDMAYLSSPTSSHFIPSPQGHARQGDRLTRIPSMARSTTGGAMGSWSSENGLVDNAYESTLLEEFKTNKTRSFELLDIVGHVVEFSSDQYGSRFIQQKLETASTEEKNMIFPEILPQARTLMTDVFGNYVIQKFFEYGTEPQQKQLANLLKGHVYTLSTQMYGCRVIQKALEVVGVEQQTQMALELDGNTIILKLVRDQNGNHVIQKCIECIPQERIQFIVSAFYGQVVELSTHPYGCRVIQRVLEHCDDESTQNAMMEEIMQCVVPLTQDQYGNYVIQHVLQHGKPEERTSIIKQLAGQIVKMSQQKFASNVVEKCLSFGSPEERQILINEMLGTTDENEPLQAMMKDQFANYVVQKVLETCDDHNRELILSRIKVHLNALKRYTYGKHIVARVEKLIAAGERRIGVSSQSCRD</sequence>
<evidence type="ECO:0000313" key="11">
    <source>
        <dbReference type="Proteomes" id="UP000015105"/>
    </source>
</evidence>
<evidence type="ECO:0000256" key="7">
    <source>
        <dbReference type="PROSITE-ProRule" id="PRU00317"/>
    </source>
</evidence>
<dbReference type="SUPFAM" id="SSF48371">
    <property type="entry name" value="ARM repeat"/>
    <property type="match status" value="1"/>
</dbReference>
<protein>
    <recommendedName>
        <fullName evidence="9">PUM-HD domain-containing protein</fullName>
    </recommendedName>
</protein>
<dbReference type="PANTHER" id="PTHR12537:SF12">
    <property type="entry name" value="MATERNAL PROTEIN PUMILIO"/>
    <property type="match status" value="1"/>
</dbReference>
<evidence type="ECO:0000256" key="6">
    <source>
        <dbReference type="ARBA" id="ARBA00055193"/>
    </source>
</evidence>
<feature type="region of interest" description="Disordered" evidence="8">
    <location>
        <begin position="130"/>
        <end position="152"/>
    </location>
</feature>
<name>A0A453Q326_AEGTS</name>
<dbReference type="Pfam" id="PF00806">
    <property type="entry name" value="PUF"/>
    <property type="match status" value="8"/>
</dbReference>
<feature type="repeat" description="Pumilio" evidence="7">
    <location>
        <begin position="927"/>
        <end position="968"/>
    </location>
</feature>
<dbReference type="InterPro" id="IPR033712">
    <property type="entry name" value="Pumilio_RNA-bd"/>
</dbReference>
<feature type="region of interest" description="Disordered" evidence="8">
    <location>
        <begin position="218"/>
        <end position="265"/>
    </location>
</feature>
<keyword evidence="4" id="KW-0810">Translation regulation</keyword>
<feature type="domain" description="PUM-HD" evidence="9">
    <location>
        <begin position="652"/>
        <end position="994"/>
    </location>
</feature>
<evidence type="ECO:0000256" key="3">
    <source>
        <dbReference type="ARBA" id="ARBA00022737"/>
    </source>
</evidence>
<organism evidence="10 11">
    <name type="scientific">Aegilops tauschii subsp. strangulata</name>
    <name type="common">Goatgrass</name>
    <dbReference type="NCBI Taxonomy" id="200361"/>
    <lineage>
        <taxon>Eukaryota</taxon>
        <taxon>Viridiplantae</taxon>
        <taxon>Streptophyta</taxon>
        <taxon>Embryophyta</taxon>
        <taxon>Tracheophyta</taxon>
        <taxon>Spermatophyta</taxon>
        <taxon>Magnoliopsida</taxon>
        <taxon>Liliopsida</taxon>
        <taxon>Poales</taxon>
        <taxon>Poaceae</taxon>
        <taxon>BOP clade</taxon>
        <taxon>Pooideae</taxon>
        <taxon>Triticodae</taxon>
        <taxon>Triticeae</taxon>
        <taxon>Triticinae</taxon>
        <taxon>Aegilops</taxon>
    </lineage>
</organism>
<dbReference type="SMART" id="SM00025">
    <property type="entry name" value="Pumilio"/>
    <property type="match status" value="8"/>
</dbReference>
<keyword evidence="5" id="KW-0694">RNA-binding</keyword>
<accession>A0A453Q326</accession>
<dbReference type="Gramene" id="AET6Gv20960700.8">
    <property type="protein sequence ID" value="AET6Gv20960700.8"/>
    <property type="gene ID" value="AET6Gv20960700"/>
</dbReference>
<reference evidence="11" key="2">
    <citation type="journal article" date="2017" name="Nat. Plants">
        <title>The Aegilops tauschii genome reveals multiple impacts of transposons.</title>
        <authorList>
            <person name="Zhao G."/>
            <person name="Zou C."/>
            <person name="Li K."/>
            <person name="Wang K."/>
            <person name="Li T."/>
            <person name="Gao L."/>
            <person name="Zhang X."/>
            <person name="Wang H."/>
            <person name="Yang Z."/>
            <person name="Liu X."/>
            <person name="Jiang W."/>
            <person name="Mao L."/>
            <person name="Kong X."/>
            <person name="Jiao Y."/>
            <person name="Jia J."/>
        </authorList>
    </citation>
    <scope>NUCLEOTIDE SEQUENCE [LARGE SCALE GENOMIC DNA]</scope>
    <source>
        <strain evidence="11">cv. AL8/78</strain>
    </source>
</reference>
<dbReference type="PANTHER" id="PTHR12537">
    <property type="entry name" value="RNA BINDING PROTEIN PUMILIO-RELATED"/>
    <property type="match status" value="1"/>
</dbReference>
<evidence type="ECO:0000256" key="5">
    <source>
        <dbReference type="ARBA" id="ARBA00022884"/>
    </source>
</evidence>
<dbReference type="Pfam" id="PF07990">
    <property type="entry name" value="NABP"/>
    <property type="match status" value="1"/>
</dbReference>
<evidence type="ECO:0000256" key="4">
    <source>
        <dbReference type="ARBA" id="ARBA00022845"/>
    </source>
</evidence>
<reference evidence="10" key="5">
    <citation type="journal article" date="2021" name="G3 (Bethesda)">
        <title>Aegilops tauschii genome assembly Aet v5.0 features greater sequence contiguity and improved annotation.</title>
        <authorList>
            <person name="Wang L."/>
            <person name="Zhu T."/>
            <person name="Rodriguez J.C."/>
            <person name="Deal K.R."/>
            <person name="Dubcovsky J."/>
            <person name="McGuire P.E."/>
            <person name="Lux T."/>
            <person name="Spannagl M."/>
            <person name="Mayer K.F.X."/>
            <person name="Baldrich P."/>
            <person name="Meyers B.C."/>
            <person name="Huo N."/>
            <person name="Gu Y.Q."/>
            <person name="Zhou H."/>
            <person name="Devos K.M."/>
            <person name="Bennetzen J.L."/>
            <person name="Unver T."/>
            <person name="Budak H."/>
            <person name="Gulick P.J."/>
            <person name="Galiba G."/>
            <person name="Kalapos B."/>
            <person name="Nelson D.R."/>
            <person name="Li P."/>
            <person name="You F.M."/>
            <person name="Luo M.C."/>
            <person name="Dvorak J."/>
        </authorList>
    </citation>
    <scope>NUCLEOTIDE SEQUENCE [LARGE SCALE GENOMIC DNA]</scope>
    <source>
        <strain evidence="10">cv. AL8/78</strain>
    </source>
</reference>
<feature type="region of interest" description="Disordered" evidence="8">
    <location>
        <begin position="421"/>
        <end position="452"/>
    </location>
</feature>
<dbReference type="PROSITE" id="PS50302">
    <property type="entry name" value="PUM"/>
    <property type="match status" value="8"/>
</dbReference>
<dbReference type="CDD" id="cd07920">
    <property type="entry name" value="Pumilio"/>
    <property type="match status" value="1"/>
</dbReference>
<feature type="repeat" description="Pumilio" evidence="7">
    <location>
        <begin position="891"/>
        <end position="926"/>
    </location>
</feature>
<reference evidence="11" key="1">
    <citation type="journal article" date="2014" name="Science">
        <title>Ancient hybridizations among the ancestral genomes of bread wheat.</title>
        <authorList>
            <consortium name="International Wheat Genome Sequencing Consortium,"/>
            <person name="Marcussen T."/>
            <person name="Sandve S.R."/>
            <person name="Heier L."/>
            <person name="Spannagl M."/>
            <person name="Pfeifer M."/>
            <person name="Jakobsen K.S."/>
            <person name="Wulff B.B."/>
            <person name="Steuernagel B."/>
            <person name="Mayer K.F."/>
            <person name="Olsen O.A."/>
        </authorList>
    </citation>
    <scope>NUCLEOTIDE SEQUENCE [LARGE SCALE GENOMIC DNA]</scope>
    <source>
        <strain evidence="11">cv. AL8/78</strain>
    </source>
</reference>
<feature type="repeat" description="Pumilio" evidence="7">
    <location>
        <begin position="672"/>
        <end position="707"/>
    </location>
</feature>
<feature type="compositionally biased region" description="Polar residues" evidence="8">
    <location>
        <begin position="421"/>
        <end position="441"/>
    </location>
</feature>
<keyword evidence="3" id="KW-0677">Repeat</keyword>
<comment type="subcellular location">
    <subcellularLocation>
        <location evidence="1">Cytoplasm</location>
    </subcellularLocation>
</comment>
<dbReference type="EnsemblPlants" id="AET6Gv20960700.8">
    <property type="protein sequence ID" value="AET6Gv20960700.8"/>
    <property type="gene ID" value="AET6Gv20960700"/>
</dbReference>
<feature type="repeat" description="Pumilio" evidence="7">
    <location>
        <begin position="744"/>
        <end position="780"/>
    </location>
</feature>
<reference evidence="10" key="3">
    <citation type="journal article" date="2017" name="Nature">
        <title>Genome sequence of the progenitor of the wheat D genome Aegilops tauschii.</title>
        <authorList>
            <person name="Luo M.C."/>
            <person name="Gu Y.Q."/>
            <person name="Puiu D."/>
            <person name="Wang H."/>
            <person name="Twardziok S.O."/>
            <person name="Deal K.R."/>
            <person name="Huo N."/>
            <person name="Zhu T."/>
            <person name="Wang L."/>
            <person name="Wang Y."/>
            <person name="McGuire P.E."/>
            <person name="Liu S."/>
            <person name="Long H."/>
            <person name="Ramasamy R.K."/>
            <person name="Rodriguez J.C."/>
            <person name="Van S.L."/>
            <person name="Yuan L."/>
            <person name="Wang Z."/>
            <person name="Xia Z."/>
            <person name="Xiao L."/>
            <person name="Anderson O.D."/>
            <person name="Ouyang S."/>
            <person name="Liang Y."/>
            <person name="Zimin A.V."/>
            <person name="Pertea G."/>
            <person name="Qi P."/>
            <person name="Bennetzen J.L."/>
            <person name="Dai X."/>
            <person name="Dawson M.W."/>
            <person name="Muller H.G."/>
            <person name="Kugler K."/>
            <person name="Rivarola-Duarte L."/>
            <person name="Spannagl M."/>
            <person name="Mayer K.F.X."/>
            <person name="Lu F.H."/>
            <person name="Bevan M.W."/>
            <person name="Leroy P."/>
            <person name="Li P."/>
            <person name="You F.M."/>
            <person name="Sun Q."/>
            <person name="Liu Z."/>
            <person name="Lyons E."/>
            <person name="Wicker T."/>
            <person name="Salzberg S.L."/>
            <person name="Devos K.M."/>
            <person name="Dvorak J."/>
        </authorList>
    </citation>
    <scope>NUCLEOTIDE SEQUENCE [LARGE SCALE GENOMIC DNA]</scope>
    <source>
        <strain evidence="10">cv. AL8/78</strain>
    </source>
</reference>
<evidence type="ECO:0000259" key="9">
    <source>
        <dbReference type="PROSITE" id="PS50303"/>
    </source>
</evidence>
<dbReference type="GO" id="GO:0005737">
    <property type="term" value="C:cytoplasm"/>
    <property type="evidence" value="ECO:0007669"/>
    <property type="project" value="UniProtKB-SubCell"/>
</dbReference>
<comment type="function">
    <text evidence="6">Sequence-specific RNA-binding protein that regulates translation and mRNA stability by binding the 3'-UTR of target mRNAs. Binds the APUM-binding elements (APBEs) in the 3'-UTR mRNA sequence of CLV1, PNH, WUS and FAS2.</text>
</comment>
<dbReference type="PROSITE" id="PS50303">
    <property type="entry name" value="PUM_HD"/>
    <property type="match status" value="1"/>
</dbReference>
<dbReference type="FunFam" id="1.25.10.10:FF:000004">
    <property type="entry name" value="Pumilio homolog 1 isoform 2"/>
    <property type="match status" value="1"/>
</dbReference>
<dbReference type="Proteomes" id="UP000015105">
    <property type="component" value="Chromosome 6D"/>
</dbReference>
<dbReference type="InterPro" id="IPR001313">
    <property type="entry name" value="Pumilio_RNA-bd_rpt"/>
</dbReference>
<reference evidence="10" key="4">
    <citation type="submission" date="2019-03" db="UniProtKB">
        <authorList>
            <consortium name="EnsemblPlants"/>
        </authorList>
    </citation>
    <scope>IDENTIFICATION</scope>
</reference>
<feature type="repeat" description="Pumilio" evidence="7">
    <location>
        <begin position="855"/>
        <end position="890"/>
    </location>
</feature>